<evidence type="ECO:0000256" key="1">
    <source>
        <dbReference type="SAM" id="SignalP"/>
    </source>
</evidence>
<proteinExistence type="predicted"/>
<organism evidence="2 3">
    <name type="scientific">Anaeromyces robustus</name>
    <dbReference type="NCBI Taxonomy" id="1754192"/>
    <lineage>
        <taxon>Eukaryota</taxon>
        <taxon>Fungi</taxon>
        <taxon>Fungi incertae sedis</taxon>
        <taxon>Chytridiomycota</taxon>
        <taxon>Chytridiomycota incertae sedis</taxon>
        <taxon>Neocallimastigomycetes</taxon>
        <taxon>Neocallimastigales</taxon>
        <taxon>Neocallimastigaceae</taxon>
        <taxon>Anaeromyces</taxon>
    </lineage>
</organism>
<evidence type="ECO:0000313" key="3">
    <source>
        <dbReference type="Proteomes" id="UP000193944"/>
    </source>
</evidence>
<feature type="signal peptide" evidence="1">
    <location>
        <begin position="1"/>
        <end position="17"/>
    </location>
</feature>
<dbReference type="Proteomes" id="UP000193944">
    <property type="component" value="Unassembled WGS sequence"/>
</dbReference>
<evidence type="ECO:0008006" key="4">
    <source>
        <dbReference type="Google" id="ProtNLM"/>
    </source>
</evidence>
<dbReference type="AlphaFoldDB" id="A0A1Y1X9J8"/>
<dbReference type="OrthoDB" id="425925at2759"/>
<dbReference type="PROSITE" id="PS00175">
    <property type="entry name" value="PG_MUTASE"/>
    <property type="match status" value="1"/>
</dbReference>
<keyword evidence="3" id="KW-1185">Reference proteome</keyword>
<comment type="caution">
    <text evidence="2">The sequence shown here is derived from an EMBL/GenBank/DDBJ whole genome shotgun (WGS) entry which is preliminary data.</text>
</comment>
<keyword evidence="1" id="KW-0732">Signal</keyword>
<gene>
    <name evidence="2" type="ORF">BCR32DRAFT_326856</name>
</gene>
<dbReference type="STRING" id="1754192.A0A1Y1X9J8"/>
<dbReference type="EMBL" id="MCFG01000095">
    <property type="protein sequence ID" value="ORX82430.1"/>
    <property type="molecule type" value="Genomic_DNA"/>
</dbReference>
<accession>A0A1Y1X9J8</accession>
<sequence length="253" mass="28946">MKFPIIIFLLGLSLVNAKLVMIIRHGEKISNRYTNLSPEGEARAKCLINLFGNNGTYVSPQKIYAQSPTVRKQSTRPRDTVIPLSNSLGIEINLSYSSNKIKKLVNDIKNSPEEIILVSWSRANIPEIARQLGADNPPDWENQFDEIWFVSDGKIPYLRKYIDDNNLIKNNKPYSKILSDSKSDYLVNQNDFNNDKNLIINSNYLLMNSKEISSKDGTDVPEVPEVPEDTVITFEIQKQNLEDCIQEELNFRH</sequence>
<dbReference type="GO" id="GO:0003824">
    <property type="term" value="F:catalytic activity"/>
    <property type="evidence" value="ECO:0007669"/>
    <property type="project" value="InterPro"/>
</dbReference>
<reference evidence="2 3" key="1">
    <citation type="submission" date="2016-08" db="EMBL/GenBank/DDBJ databases">
        <title>A Parts List for Fungal Cellulosomes Revealed by Comparative Genomics.</title>
        <authorList>
            <consortium name="DOE Joint Genome Institute"/>
            <person name="Haitjema C.H."/>
            <person name="Gilmore S.P."/>
            <person name="Henske J.K."/>
            <person name="Solomon K.V."/>
            <person name="De Groot R."/>
            <person name="Kuo A."/>
            <person name="Mondo S.J."/>
            <person name="Salamov A.A."/>
            <person name="Labutti K."/>
            <person name="Zhao Z."/>
            <person name="Chiniquy J."/>
            <person name="Barry K."/>
            <person name="Brewer H.M."/>
            <person name="Purvine S.O."/>
            <person name="Wright A.T."/>
            <person name="Boxma B."/>
            <person name="Van Alen T."/>
            <person name="Hackstein J.H."/>
            <person name="Baker S.E."/>
            <person name="Grigoriev I.V."/>
            <person name="O'Malley M.A."/>
        </authorList>
    </citation>
    <scope>NUCLEOTIDE SEQUENCE [LARGE SCALE GENOMIC DNA]</scope>
    <source>
        <strain evidence="2 3">S4</strain>
    </source>
</reference>
<name>A0A1Y1X9J8_9FUNG</name>
<dbReference type="InterPro" id="IPR001345">
    <property type="entry name" value="PG/BPGM_mutase_AS"/>
</dbReference>
<feature type="chain" id="PRO_5012485877" description="Phosphoglycerate mutase-like protein" evidence="1">
    <location>
        <begin position="18"/>
        <end position="253"/>
    </location>
</feature>
<reference evidence="2 3" key="2">
    <citation type="submission" date="2016-08" db="EMBL/GenBank/DDBJ databases">
        <title>Pervasive Adenine N6-methylation of Active Genes in Fungi.</title>
        <authorList>
            <consortium name="DOE Joint Genome Institute"/>
            <person name="Mondo S.J."/>
            <person name="Dannebaum R.O."/>
            <person name="Kuo R.C."/>
            <person name="Labutti K."/>
            <person name="Haridas S."/>
            <person name="Kuo A."/>
            <person name="Salamov A."/>
            <person name="Ahrendt S.R."/>
            <person name="Lipzen A."/>
            <person name="Sullivan W."/>
            <person name="Andreopoulos W.B."/>
            <person name="Clum A."/>
            <person name="Lindquist E."/>
            <person name="Daum C."/>
            <person name="Ramamoorthy G.K."/>
            <person name="Gryganskyi A."/>
            <person name="Culley D."/>
            <person name="Magnuson J.K."/>
            <person name="James T.Y."/>
            <person name="O'Malley M.A."/>
            <person name="Stajich J.E."/>
            <person name="Spatafora J.W."/>
            <person name="Visel A."/>
            <person name="Grigoriev I.V."/>
        </authorList>
    </citation>
    <scope>NUCLEOTIDE SEQUENCE [LARGE SCALE GENOMIC DNA]</scope>
    <source>
        <strain evidence="2 3">S4</strain>
    </source>
</reference>
<protein>
    <recommendedName>
        <fullName evidence="4">Phosphoglycerate mutase-like protein</fullName>
    </recommendedName>
</protein>
<evidence type="ECO:0000313" key="2">
    <source>
        <dbReference type="EMBL" id="ORX82430.1"/>
    </source>
</evidence>
<dbReference type="CDD" id="cd07040">
    <property type="entry name" value="HP"/>
    <property type="match status" value="1"/>
</dbReference>